<protein>
    <submittedName>
        <fullName evidence="1">Uncharacterized protein</fullName>
    </submittedName>
</protein>
<accession>A0A0H3ZIS2</accession>
<proteinExistence type="predicted"/>
<dbReference type="AlphaFoldDB" id="A0A0H3ZIS2"/>
<evidence type="ECO:0000313" key="1">
    <source>
        <dbReference type="EMBL" id="AKN35785.1"/>
    </source>
</evidence>
<organism evidence="1">
    <name type="scientific">Vibrio sp. FF_304</name>
    <dbReference type="NCBI Taxonomy" id="1652833"/>
    <lineage>
        <taxon>Bacteria</taxon>
        <taxon>Pseudomonadati</taxon>
        <taxon>Pseudomonadota</taxon>
        <taxon>Gammaproteobacteria</taxon>
        <taxon>Vibrionales</taxon>
        <taxon>Vibrionaceae</taxon>
        <taxon>Vibrio</taxon>
    </lineage>
</organism>
<name>A0A0H3ZIS2_9VIBR</name>
<sequence>MKTLICVTLDCTRRFLQASLTAKELEQKDAAQTSEIVES</sequence>
<reference evidence="1" key="1">
    <citation type="journal article" date="2015" name="MBio">
        <title>Eco-Evolutionary Dynamics of Episomes among Ecologically Cohesive Bacterial Populations.</title>
        <authorList>
            <person name="Xue H."/>
            <person name="Cordero O.X."/>
            <person name="Camas F.M."/>
            <person name="Trimble W."/>
            <person name="Meyer F."/>
            <person name="Guglielmini J."/>
            <person name="Rocha E.P."/>
            <person name="Polz M.F."/>
        </authorList>
    </citation>
    <scope>NUCLEOTIDE SEQUENCE</scope>
    <source>
        <strain evidence="1">FF_304</strain>
    </source>
</reference>
<dbReference type="EMBL" id="KP795453">
    <property type="protein sequence ID" value="AKN35785.1"/>
    <property type="molecule type" value="Genomic_DNA"/>
</dbReference>